<dbReference type="SUPFAM" id="SSF51735">
    <property type="entry name" value="NAD(P)-binding Rossmann-fold domains"/>
    <property type="match status" value="1"/>
</dbReference>
<dbReference type="CDD" id="cd05233">
    <property type="entry name" value="SDR_c"/>
    <property type="match status" value="1"/>
</dbReference>
<dbReference type="PANTHER" id="PTHR42901">
    <property type="entry name" value="ALCOHOL DEHYDROGENASE"/>
    <property type="match status" value="1"/>
</dbReference>
<dbReference type="EMBL" id="JBHEZX010000001">
    <property type="protein sequence ID" value="MFC1407673.1"/>
    <property type="molecule type" value="Genomic_DNA"/>
</dbReference>
<dbReference type="InterPro" id="IPR002347">
    <property type="entry name" value="SDR_fam"/>
</dbReference>
<organism evidence="1 2">
    <name type="scientific">Streptacidiphilus alkalitolerans</name>
    <dbReference type="NCBI Taxonomy" id="3342712"/>
    <lineage>
        <taxon>Bacteria</taxon>
        <taxon>Bacillati</taxon>
        <taxon>Actinomycetota</taxon>
        <taxon>Actinomycetes</taxon>
        <taxon>Kitasatosporales</taxon>
        <taxon>Streptomycetaceae</taxon>
        <taxon>Streptacidiphilus</taxon>
    </lineage>
</organism>
<reference evidence="1 2" key="1">
    <citation type="submission" date="2024-09" db="EMBL/GenBank/DDBJ databases">
        <authorList>
            <person name="Lee S.D."/>
        </authorList>
    </citation>
    <scope>NUCLEOTIDE SEQUENCE [LARGE SCALE GENOMIC DNA]</scope>
    <source>
        <strain evidence="1 2">N1-1</strain>
    </source>
</reference>
<dbReference type="Gene3D" id="3.40.50.720">
    <property type="entry name" value="NAD(P)-binding Rossmann-like Domain"/>
    <property type="match status" value="1"/>
</dbReference>
<keyword evidence="1" id="KW-0560">Oxidoreductase</keyword>
<dbReference type="PRINTS" id="PR00081">
    <property type="entry name" value="GDHRDH"/>
</dbReference>
<dbReference type="Pfam" id="PF00106">
    <property type="entry name" value="adh_short"/>
    <property type="match status" value="1"/>
</dbReference>
<accession>A0ABV6V1R6</accession>
<name>A0ABV6V1R6_9ACTN</name>
<dbReference type="SMART" id="SM00822">
    <property type="entry name" value="PKS_KR"/>
    <property type="match status" value="1"/>
</dbReference>
<sequence>MSAHESTTPPAGSTATGTAIVTGAGRGIGRATAVALSRAGLRVVGVARDRGELEKVHAELGDSFVPVTADATDPAVAERLLGQYAPRLLVLNAGAVPYARPVHTYTWEEFSLHWQADVQHAFHWTRLALTTPLPPGSTVVAVSSGAALRGSPVSGGYAGAKATIRFLTAYAAEESERAGLGITFLSVLPPLTPGSGVGDSGVAGYAARSGVPEADFIQRLGPVSTPDRLGDTIAALALDPAHEPRGYQLTPSGPVPLD</sequence>
<keyword evidence="2" id="KW-1185">Reference proteome</keyword>
<dbReference type="InterPro" id="IPR057326">
    <property type="entry name" value="KR_dom"/>
</dbReference>
<dbReference type="PANTHER" id="PTHR42901:SF1">
    <property type="entry name" value="ALCOHOL DEHYDROGENASE"/>
    <property type="match status" value="1"/>
</dbReference>
<dbReference type="EC" id="1.1.1.-" evidence="1"/>
<dbReference type="InterPro" id="IPR036291">
    <property type="entry name" value="NAD(P)-bd_dom_sf"/>
</dbReference>
<gene>
    <name evidence="1" type="ORF">ACEZDG_00065</name>
</gene>
<dbReference type="Proteomes" id="UP001592582">
    <property type="component" value="Unassembled WGS sequence"/>
</dbReference>
<protein>
    <submittedName>
        <fullName evidence="1">SDR family NAD(P)-dependent oxidoreductase</fullName>
        <ecNumber evidence="1">1.1.1.-</ecNumber>
    </submittedName>
</protein>
<evidence type="ECO:0000313" key="1">
    <source>
        <dbReference type="EMBL" id="MFC1407673.1"/>
    </source>
</evidence>
<comment type="caution">
    <text evidence="1">The sequence shown here is derived from an EMBL/GenBank/DDBJ whole genome shotgun (WGS) entry which is preliminary data.</text>
</comment>
<evidence type="ECO:0000313" key="2">
    <source>
        <dbReference type="Proteomes" id="UP001592582"/>
    </source>
</evidence>
<dbReference type="GO" id="GO:0016491">
    <property type="term" value="F:oxidoreductase activity"/>
    <property type="evidence" value="ECO:0007669"/>
    <property type="project" value="UniProtKB-KW"/>
</dbReference>
<proteinExistence type="predicted"/>